<evidence type="ECO:0000259" key="2">
    <source>
        <dbReference type="Pfam" id="PF13449"/>
    </source>
</evidence>
<name>A0AAJ6B0V7_9HYPH</name>
<proteinExistence type="predicted"/>
<keyword evidence="1" id="KW-0732">Signal</keyword>
<feature type="domain" description="Phytase-like" evidence="2">
    <location>
        <begin position="58"/>
        <end position="313"/>
    </location>
</feature>
<feature type="chain" id="PRO_5042506328" evidence="1">
    <location>
        <begin position="23"/>
        <end position="328"/>
    </location>
</feature>
<gene>
    <name evidence="3" type="ORF">P0Y65_21125</name>
</gene>
<evidence type="ECO:0000313" key="4">
    <source>
        <dbReference type="Proteomes" id="UP001217476"/>
    </source>
</evidence>
<feature type="signal peptide" evidence="1">
    <location>
        <begin position="1"/>
        <end position="22"/>
    </location>
</feature>
<dbReference type="InterPro" id="IPR027372">
    <property type="entry name" value="Phytase-like_dom"/>
</dbReference>
<dbReference type="AlphaFoldDB" id="A0AAJ6B0V7"/>
<dbReference type="Pfam" id="PF13449">
    <property type="entry name" value="Phytase-like"/>
    <property type="match status" value="1"/>
</dbReference>
<protein>
    <submittedName>
        <fullName evidence="3">Esterase-like activity of phytase family protein</fullName>
    </submittedName>
</protein>
<accession>A0AAJ6B0V7</accession>
<dbReference type="InterPro" id="IPR014567">
    <property type="entry name" value="UCP031900"/>
</dbReference>
<dbReference type="EMBL" id="CP119312">
    <property type="protein sequence ID" value="WEK04644.1"/>
    <property type="molecule type" value="Genomic_DNA"/>
</dbReference>
<sequence>MRLAVLAAALMAGLGPALGVEATVNATQISSFRDVAVGGKVDRLIFRGGMAMTSPDDTFGGLSGMTMTGPNGQALFVTDRGSFVTGYLAYDDAGQLFGFIGVTIEPMRNSKGEILPRQYAKDAESVDTVYRDGVPVAARVSFEHLTRVADFALTNGIPGGPAREVSIPQWLTDLRTNESLESVCVAPPASLVAGSTLLLTENYLDAAGNHRGYLLGQADKGEISYVKSPAVNPTECAFLPNGDLLVLERGVSMLTFVMNLRRVKADQVRAGNVMAGELLLSASGGSIDNMEAMTVHQAPGGETRILIGSDNNFNDWQRSLLLEFALVD</sequence>
<evidence type="ECO:0000313" key="3">
    <source>
        <dbReference type="EMBL" id="WEK04644.1"/>
    </source>
</evidence>
<reference evidence="3" key="1">
    <citation type="submission" date="2023-03" db="EMBL/GenBank/DDBJ databases">
        <title>Andean soil-derived lignocellulolytic bacterial consortium as a source of novel taxa and putative plastic-active enzymes.</title>
        <authorList>
            <person name="Diaz-Garcia L."/>
            <person name="Chuvochina M."/>
            <person name="Feuerriegel G."/>
            <person name="Bunk B."/>
            <person name="Sproer C."/>
            <person name="Streit W.R."/>
            <person name="Rodriguez L.M."/>
            <person name="Overmann J."/>
            <person name="Jimenez D.J."/>
        </authorList>
    </citation>
    <scope>NUCLEOTIDE SEQUENCE</scope>
    <source>
        <strain evidence="3">MAG 4196</strain>
    </source>
</reference>
<organism evidence="3 4">
    <name type="scientific">Candidatus Devosia phytovorans</name>
    <dbReference type="NCBI Taxonomy" id="3121372"/>
    <lineage>
        <taxon>Bacteria</taxon>
        <taxon>Pseudomonadati</taxon>
        <taxon>Pseudomonadota</taxon>
        <taxon>Alphaproteobacteria</taxon>
        <taxon>Hyphomicrobiales</taxon>
        <taxon>Devosiaceae</taxon>
        <taxon>Devosia</taxon>
    </lineage>
</organism>
<dbReference type="PIRSF" id="PIRSF031900">
    <property type="entry name" value="UCP031900"/>
    <property type="match status" value="1"/>
</dbReference>
<evidence type="ECO:0000256" key="1">
    <source>
        <dbReference type="SAM" id="SignalP"/>
    </source>
</evidence>
<dbReference type="Proteomes" id="UP001217476">
    <property type="component" value="Chromosome"/>
</dbReference>